<feature type="domain" description="Amidohydrolase-related" evidence="3">
    <location>
        <begin position="155"/>
        <end position="500"/>
    </location>
</feature>
<comment type="caution">
    <text evidence="4">The sequence shown here is derived from an EMBL/GenBank/DDBJ whole genome shotgun (WGS) entry which is preliminary data.</text>
</comment>
<evidence type="ECO:0000256" key="2">
    <source>
        <dbReference type="SAM" id="MobiDB-lite"/>
    </source>
</evidence>
<organism evidence="4 5">
    <name type="scientific">Lactarius akahatsu</name>
    <dbReference type="NCBI Taxonomy" id="416441"/>
    <lineage>
        <taxon>Eukaryota</taxon>
        <taxon>Fungi</taxon>
        <taxon>Dikarya</taxon>
        <taxon>Basidiomycota</taxon>
        <taxon>Agaricomycotina</taxon>
        <taxon>Agaricomycetes</taxon>
        <taxon>Russulales</taxon>
        <taxon>Russulaceae</taxon>
        <taxon>Lactarius</taxon>
    </lineage>
</organism>
<dbReference type="AlphaFoldDB" id="A0AAD4LSQ4"/>
<dbReference type="PANTHER" id="PTHR11113:SF14">
    <property type="entry name" value="N-ACETYLGLUCOSAMINE-6-PHOSPHATE DEACETYLASE"/>
    <property type="match status" value="1"/>
</dbReference>
<accession>A0AAD4LSQ4</accession>
<gene>
    <name evidence="4" type="ORF">EDB92DRAFT_2111248</name>
</gene>
<dbReference type="Gene3D" id="3.20.20.140">
    <property type="entry name" value="Metal-dependent hydrolases"/>
    <property type="match status" value="2"/>
</dbReference>
<dbReference type="InterPro" id="IPR032466">
    <property type="entry name" value="Metal_Hydrolase"/>
</dbReference>
<dbReference type="SUPFAM" id="SSF51338">
    <property type="entry name" value="Composite domain of metallo-dependent hydrolases"/>
    <property type="match status" value="1"/>
</dbReference>
<keyword evidence="1" id="KW-0378">Hydrolase</keyword>
<name>A0AAD4LSQ4_9AGAM</name>
<dbReference type="InterPro" id="IPR006680">
    <property type="entry name" value="Amidohydro-rel"/>
</dbReference>
<proteinExistence type="predicted"/>
<dbReference type="Pfam" id="PF01979">
    <property type="entry name" value="Amidohydro_1"/>
    <property type="match status" value="1"/>
</dbReference>
<evidence type="ECO:0000259" key="3">
    <source>
        <dbReference type="Pfam" id="PF01979"/>
    </source>
</evidence>
<evidence type="ECO:0000256" key="1">
    <source>
        <dbReference type="ARBA" id="ARBA00022801"/>
    </source>
</evidence>
<dbReference type="GO" id="GO:0008448">
    <property type="term" value="F:N-acetylglucosamine-6-phosphate deacetylase activity"/>
    <property type="evidence" value="ECO:0007669"/>
    <property type="project" value="TreeGrafter"/>
</dbReference>
<dbReference type="SUPFAM" id="SSF51556">
    <property type="entry name" value="Metallo-dependent hydrolases"/>
    <property type="match status" value="1"/>
</dbReference>
<protein>
    <recommendedName>
        <fullName evidence="3">Amidohydrolase-related domain-containing protein</fullName>
    </recommendedName>
</protein>
<reference evidence="4" key="1">
    <citation type="submission" date="2022-01" db="EMBL/GenBank/DDBJ databases">
        <title>Comparative genomics reveals a dynamic genome evolution in the ectomycorrhizal milk-cap (Lactarius) mushrooms.</title>
        <authorList>
            <consortium name="DOE Joint Genome Institute"/>
            <person name="Lebreton A."/>
            <person name="Tang N."/>
            <person name="Kuo A."/>
            <person name="LaButti K."/>
            <person name="Drula E."/>
            <person name="Barry K."/>
            <person name="Clum A."/>
            <person name="Lipzen A."/>
            <person name="Mousain D."/>
            <person name="Ng V."/>
            <person name="Wang R."/>
            <person name="Wang X."/>
            <person name="Dai Y."/>
            <person name="Henrissat B."/>
            <person name="Grigoriev I.V."/>
            <person name="Guerin-Laguette A."/>
            <person name="Yu F."/>
            <person name="Martin F.M."/>
        </authorList>
    </citation>
    <scope>NUCLEOTIDE SEQUENCE</scope>
    <source>
        <strain evidence="4">QP</strain>
    </source>
</reference>
<feature type="compositionally biased region" description="Polar residues" evidence="2">
    <location>
        <begin position="1"/>
        <end position="21"/>
    </location>
</feature>
<feature type="region of interest" description="Disordered" evidence="2">
    <location>
        <begin position="1"/>
        <end position="25"/>
    </location>
</feature>
<dbReference type="Proteomes" id="UP001201163">
    <property type="component" value="Unassembled WGS sequence"/>
</dbReference>
<sequence length="975" mass="105374">MSSKVTILPTASLSGAGNSTNPRRRTGAPKALLGLLALCAVSFTCTFYRNGHPVDARTDLQRIPLDAQEILTRCASLRTKSGPPLNFVDRSVSDRFEEGTPATLIRNATIWTGQKNGTEIIYGDLLLDKGIVKAIGQVPRTPLRDVRILDAGGAWVTPGLIDFHSHVGVYSLPALHGEFFFCTFNLNSNKGPILPWLRTIDAFDTHDDSIELVMSGGVTSMQVLPGSANAIAGQAFMLKLRKTAERSPTSMVIEPPPEINGSHFSSSDPPRWRYLKQAVGENIDRYGNRMDTIWAYRQAYETASQIKASQDAYCARAEAGLWKTIDGNFPESSQYEALVDVLRGRVKVSQHVYETVDIDAIVRLSNEFKFHVDVIHHAAEAWLVPDVLRRMWGGPPAVALFSDYYRNKRESYRGSVHAPRVLADNNFTVILKTDHPALNGRYLLYEAQEAYHYGLPLELALASVTTAPATVAGLSHRLGSLYPGMDADVVLWDSHPLRLGSTPVAVWIDGIVQPLGEEIGVLVGKGKEAPEWREPPNVPDWKRERQEALRWDGLPPLTVDQISEAVAFTNVSTVLVRGAEGIEHLFRPSAHDHARGVVIVHAGKIICAGVDNTCSSLVPNGARLIDLEGGSIAPAFISFGSNLGLQEIAFEPSTGDGVLFDAFEKDVPRVLRDPGGIVQAADGLEFQTRNALIAYRAGVTVATSPPNAIFTQPSFAGLSTTFRTGALHALADGAVIQRISALHYVIRRPDALMLQGGAQTPSVSTHIAVLRRLLLAETNEQAGETAQWFAKAADGALPLVIDVGSADVMAALLKLKDEVEQKRGTVMRMVFSGAAEAHLLAREIGKARVGVILTPPRPLPKTWDDRRILPGPPISNDTSLVTLLANKVIVGVGTADAALAAHTRFDLAWATAESNGRVSPEEAIGLASVNLERLLGIDQAFQGGEMVAWARGGPLDMQSTVVGVLSSAQGRVDLL</sequence>
<evidence type="ECO:0000313" key="5">
    <source>
        <dbReference type="Proteomes" id="UP001201163"/>
    </source>
</evidence>
<dbReference type="GO" id="GO:0006046">
    <property type="term" value="P:N-acetylglucosamine catabolic process"/>
    <property type="evidence" value="ECO:0007669"/>
    <property type="project" value="TreeGrafter"/>
</dbReference>
<evidence type="ECO:0000313" key="4">
    <source>
        <dbReference type="EMBL" id="KAH8999187.1"/>
    </source>
</evidence>
<dbReference type="InterPro" id="IPR011059">
    <property type="entry name" value="Metal-dep_hydrolase_composite"/>
</dbReference>
<keyword evidence="5" id="KW-1185">Reference proteome</keyword>
<dbReference type="EMBL" id="JAKELL010000004">
    <property type="protein sequence ID" value="KAH8999187.1"/>
    <property type="molecule type" value="Genomic_DNA"/>
</dbReference>
<dbReference type="PANTHER" id="PTHR11113">
    <property type="entry name" value="N-ACETYLGLUCOSAMINE-6-PHOSPHATE DEACETYLASE"/>
    <property type="match status" value="1"/>
</dbReference>